<dbReference type="Proteomes" id="UP000502498">
    <property type="component" value="Chromosome"/>
</dbReference>
<protein>
    <submittedName>
        <fullName evidence="2">Aminoglycoside phosphotransferase family protein</fullName>
    </submittedName>
</protein>
<evidence type="ECO:0000313" key="2">
    <source>
        <dbReference type="EMBL" id="QKJ19234.1"/>
    </source>
</evidence>
<dbReference type="GO" id="GO:0016740">
    <property type="term" value="F:transferase activity"/>
    <property type="evidence" value="ECO:0007669"/>
    <property type="project" value="UniProtKB-KW"/>
</dbReference>
<accession>A0A7D4PUH9</accession>
<keyword evidence="2" id="KW-0808">Transferase</keyword>
<dbReference type="RefSeq" id="WP_172989675.1">
    <property type="nucleotide sequence ID" value="NZ_CP054038.1"/>
</dbReference>
<evidence type="ECO:0000313" key="3">
    <source>
        <dbReference type="Proteomes" id="UP000502498"/>
    </source>
</evidence>
<sequence length="306" mass="32492">MADKPRAEHAIDEDTVRRLLRTQADPLIPGTSSRPLGKTAEGWDCEIWRAGDDLAVRLPRRAAAAPLIIHEQRVLPLVSAAVQATGVALPTPLVCGAPDGDFPWPWSVVPWIEGHTGLDAPRSTRSAWAEPLAAALEALHSPATADAPVNPFRGGPLRGRDGAVHGRIAQLRASRAVARRDLDRAESVWVAGLDASSWSGPAVWIHGDLHPGNILADGDRLVGIVDFGDVTSGDPAYDLAVGWLAFDAAGRSAFRSAVGSRVDEATWVRARAWAASLGLMLLAHSDDVPAYAELGRESLRETIGIG</sequence>
<name>A0A7D4PUH9_9MICO</name>
<dbReference type="InterPro" id="IPR051678">
    <property type="entry name" value="AGP_Transferase"/>
</dbReference>
<proteinExistence type="predicted"/>
<feature type="domain" description="Aminoglycoside phosphotransferase" evidence="1">
    <location>
        <begin position="42"/>
        <end position="273"/>
    </location>
</feature>
<dbReference type="Pfam" id="PF01636">
    <property type="entry name" value="APH"/>
    <property type="match status" value="1"/>
</dbReference>
<dbReference type="AlphaFoldDB" id="A0A7D4PUH9"/>
<dbReference type="SUPFAM" id="SSF56112">
    <property type="entry name" value="Protein kinase-like (PK-like)"/>
    <property type="match status" value="1"/>
</dbReference>
<organism evidence="2 3">
    <name type="scientific">Microbacterium hominis</name>
    <dbReference type="NCBI Taxonomy" id="162426"/>
    <lineage>
        <taxon>Bacteria</taxon>
        <taxon>Bacillati</taxon>
        <taxon>Actinomycetota</taxon>
        <taxon>Actinomycetes</taxon>
        <taxon>Micrococcales</taxon>
        <taxon>Microbacteriaceae</taxon>
        <taxon>Microbacterium</taxon>
    </lineage>
</organism>
<dbReference type="Gene3D" id="3.30.200.20">
    <property type="entry name" value="Phosphorylase Kinase, domain 1"/>
    <property type="match status" value="1"/>
</dbReference>
<dbReference type="EMBL" id="CP054038">
    <property type="protein sequence ID" value="QKJ19234.1"/>
    <property type="molecule type" value="Genomic_DNA"/>
</dbReference>
<dbReference type="InterPro" id="IPR002575">
    <property type="entry name" value="Aminoglycoside_PTrfase"/>
</dbReference>
<reference evidence="2 3" key="1">
    <citation type="submission" date="2020-05" db="EMBL/GenBank/DDBJ databases">
        <title>Strain PA2F3 complete genome.</title>
        <authorList>
            <person name="Kim Y.-S."/>
            <person name="Kim S.-J."/>
            <person name="Jung H.-k."/>
            <person name="Kim S.-E."/>
            <person name="Kim K.-H."/>
        </authorList>
    </citation>
    <scope>NUCLEOTIDE SEQUENCE [LARGE SCALE GENOMIC DNA]</scope>
    <source>
        <strain evidence="2 3">PA2F3</strain>
    </source>
</reference>
<dbReference type="PANTHER" id="PTHR21310">
    <property type="entry name" value="AMINOGLYCOSIDE PHOSPHOTRANSFERASE-RELATED-RELATED"/>
    <property type="match status" value="1"/>
</dbReference>
<dbReference type="InterPro" id="IPR011009">
    <property type="entry name" value="Kinase-like_dom_sf"/>
</dbReference>
<dbReference type="CDD" id="cd05155">
    <property type="entry name" value="APH_ChoK_like_1"/>
    <property type="match status" value="1"/>
</dbReference>
<dbReference type="PANTHER" id="PTHR21310:SF42">
    <property type="entry name" value="BIFUNCTIONAL AAC_APH"/>
    <property type="match status" value="1"/>
</dbReference>
<evidence type="ECO:0000259" key="1">
    <source>
        <dbReference type="Pfam" id="PF01636"/>
    </source>
</evidence>
<gene>
    <name evidence="2" type="ORF">HQM25_07540</name>
</gene>
<dbReference type="Gene3D" id="3.90.1200.10">
    <property type="match status" value="1"/>
</dbReference>